<dbReference type="GO" id="GO:0016491">
    <property type="term" value="F:oxidoreductase activity"/>
    <property type="evidence" value="ECO:0007669"/>
    <property type="project" value="UniProtKB-KW"/>
</dbReference>
<evidence type="ECO:0000259" key="3">
    <source>
        <dbReference type="PROSITE" id="PS51387"/>
    </source>
</evidence>
<keyword evidence="2" id="KW-0560">Oxidoreductase</keyword>
<dbReference type="InterPro" id="IPR016166">
    <property type="entry name" value="FAD-bd_PCMH"/>
</dbReference>
<dbReference type="InterPro" id="IPR016169">
    <property type="entry name" value="FAD-bd_PCMH_sub2"/>
</dbReference>
<dbReference type="Gene3D" id="3.30.465.10">
    <property type="match status" value="1"/>
</dbReference>
<dbReference type="PANTHER" id="PTHR43716">
    <property type="entry name" value="D-2-HYDROXYGLUTARATE DEHYDROGENASE, MITOCHONDRIAL"/>
    <property type="match status" value="1"/>
</dbReference>
<dbReference type="GO" id="GO:0005739">
    <property type="term" value="C:mitochondrion"/>
    <property type="evidence" value="ECO:0007669"/>
    <property type="project" value="TreeGrafter"/>
</dbReference>
<evidence type="ECO:0000256" key="1">
    <source>
        <dbReference type="ARBA" id="ARBA00001974"/>
    </source>
</evidence>
<proteinExistence type="predicted"/>
<accession>E4Y904</accession>
<dbReference type="InterPro" id="IPR016167">
    <property type="entry name" value="FAD-bd_PCMH_sub1"/>
</dbReference>
<dbReference type="PANTHER" id="PTHR43716:SF1">
    <property type="entry name" value="D-2-HYDROXYGLUTARATE DEHYDROGENASE, MITOCHONDRIAL"/>
    <property type="match status" value="1"/>
</dbReference>
<organism evidence="4">
    <name type="scientific">Oikopleura dioica</name>
    <name type="common">Tunicate</name>
    <dbReference type="NCBI Taxonomy" id="34765"/>
    <lineage>
        <taxon>Eukaryota</taxon>
        <taxon>Metazoa</taxon>
        <taxon>Chordata</taxon>
        <taxon>Tunicata</taxon>
        <taxon>Appendicularia</taxon>
        <taxon>Copelata</taxon>
        <taxon>Oikopleuridae</taxon>
        <taxon>Oikopleura</taxon>
    </lineage>
</organism>
<dbReference type="SUPFAM" id="SSF56176">
    <property type="entry name" value="FAD-binding/transporter-associated domain-like"/>
    <property type="match status" value="1"/>
</dbReference>
<dbReference type="InterPro" id="IPR051264">
    <property type="entry name" value="FAD-oxidored/transferase_4"/>
</dbReference>
<dbReference type="InterPro" id="IPR036318">
    <property type="entry name" value="FAD-bd_PCMH-like_sf"/>
</dbReference>
<dbReference type="FunFam" id="3.30.43.10:FF:000011">
    <property type="entry name" value="D-lactate dehydrogenase (Cytochrome)"/>
    <property type="match status" value="1"/>
</dbReference>
<sequence>MLKRTSAIQSFLKCSSNLTPQYTAEKYALKRGDYGALTQDDQNHLISLVNGKGIVGEKELEGYNVDWMRIVRGKSELLLKPETTQQVSSILKFCHSKNIAVVPQGGNTGLVGGSVPVFDEVILNTSLMNKVEKIDPVSGVVVAQAGCILDQLNSELAEHKLMMPLDLGAKGSCQLGGNISTNAGGLRLLRYGSLRGNVLGMEVKKVQN</sequence>
<feature type="domain" description="FAD-binding PCMH-type" evidence="3">
    <location>
        <begin position="71"/>
        <end position="208"/>
    </location>
</feature>
<dbReference type="AlphaFoldDB" id="E4Y904"/>
<evidence type="ECO:0000256" key="2">
    <source>
        <dbReference type="ARBA" id="ARBA00023002"/>
    </source>
</evidence>
<dbReference type="EMBL" id="FN654331">
    <property type="protein sequence ID" value="CBY32041.1"/>
    <property type="molecule type" value="Genomic_DNA"/>
</dbReference>
<dbReference type="PROSITE" id="PS51387">
    <property type="entry name" value="FAD_PCMH"/>
    <property type="match status" value="1"/>
</dbReference>
<comment type="cofactor">
    <cofactor evidence="1">
        <name>FAD</name>
        <dbReference type="ChEBI" id="CHEBI:57692"/>
    </cofactor>
</comment>
<dbReference type="Gene3D" id="3.30.43.10">
    <property type="entry name" value="Uridine Diphospho-n-acetylenolpyruvylglucosamine Reductase, domain 2"/>
    <property type="match status" value="1"/>
</dbReference>
<evidence type="ECO:0000313" key="4">
    <source>
        <dbReference type="EMBL" id="CBY32041.1"/>
    </source>
</evidence>
<dbReference type="Proteomes" id="UP000011014">
    <property type="component" value="Unassembled WGS sequence"/>
</dbReference>
<reference evidence="4" key="1">
    <citation type="journal article" date="2010" name="Science">
        <title>Plasticity of animal genome architecture unmasked by rapid evolution of a pelagic tunicate.</title>
        <authorList>
            <person name="Denoeud F."/>
            <person name="Henriet S."/>
            <person name="Mungpakdee S."/>
            <person name="Aury J.M."/>
            <person name="Da Silva C."/>
            <person name="Brinkmann H."/>
            <person name="Mikhaleva J."/>
            <person name="Olsen L.C."/>
            <person name="Jubin C."/>
            <person name="Canestro C."/>
            <person name="Bouquet J.M."/>
            <person name="Danks G."/>
            <person name="Poulain J."/>
            <person name="Campsteijn C."/>
            <person name="Adamski M."/>
            <person name="Cross I."/>
            <person name="Yadetie F."/>
            <person name="Muffato M."/>
            <person name="Louis A."/>
            <person name="Butcher S."/>
            <person name="Tsagkogeorga G."/>
            <person name="Konrad A."/>
            <person name="Singh S."/>
            <person name="Jensen M.F."/>
            <person name="Cong E.H."/>
            <person name="Eikeseth-Otteraa H."/>
            <person name="Noel B."/>
            <person name="Anthouard V."/>
            <person name="Porcel B.M."/>
            <person name="Kachouri-Lafond R."/>
            <person name="Nishino A."/>
            <person name="Ugolini M."/>
            <person name="Chourrout P."/>
            <person name="Nishida H."/>
            <person name="Aasland R."/>
            <person name="Huzurbazar S."/>
            <person name="Westhof E."/>
            <person name="Delsuc F."/>
            <person name="Lehrach H."/>
            <person name="Reinhardt R."/>
            <person name="Weissenbach J."/>
            <person name="Roy S.W."/>
            <person name="Artiguenave F."/>
            <person name="Postlethwait J.H."/>
            <person name="Manak J.R."/>
            <person name="Thompson E.M."/>
            <person name="Jaillon O."/>
            <person name="Du Pasquier L."/>
            <person name="Boudinot P."/>
            <person name="Liberles D.A."/>
            <person name="Volff J.N."/>
            <person name="Philippe H."/>
            <person name="Lenhard B."/>
            <person name="Roest Crollius H."/>
            <person name="Wincker P."/>
            <person name="Chourrout D."/>
        </authorList>
    </citation>
    <scope>NUCLEOTIDE SEQUENCE [LARGE SCALE GENOMIC DNA]</scope>
</reference>
<dbReference type="InterPro" id="IPR006094">
    <property type="entry name" value="Oxid_FAD_bind_N"/>
</dbReference>
<dbReference type="Pfam" id="PF01565">
    <property type="entry name" value="FAD_binding_4"/>
    <property type="match status" value="1"/>
</dbReference>
<name>E4Y904_OIKDI</name>
<protein>
    <recommendedName>
        <fullName evidence="3">FAD-binding PCMH-type domain-containing protein</fullName>
    </recommendedName>
</protein>
<gene>
    <name evidence="4" type="ORF">GSOID_T00029337001</name>
</gene>
<dbReference type="GO" id="GO:0071949">
    <property type="term" value="F:FAD binding"/>
    <property type="evidence" value="ECO:0007669"/>
    <property type="project" value="InterPro"/>
</dbReference>